<evidence type="ECO:0000313" key="13">
    <source>
        <dbReference type="EMBL" id="RXN08861.1"/>
    </source>
</evidence>
<sequence length="1048" mass="116790">MAGHEWDDWFEREELIGQISDIRVQNLQVEREVVQKRTFTRWMNLHLEKCNPRMEVRDLFRDIQDGKILMALLEELSGCKLLHGFKPSSHRIFRLNNIAKVKLVSIDATDIADGNPSIVLGLIWNIILFFQIKELTGNIKSQFPSSSSLSSIPTSSDSDTSHSSTPSDERKPTVAPRGHGKVIKTLLQWVQRRTRKYGVAVQDFGKSWTSGLAFLAVIKSIDPSLVDMRRALLRTPRENIEEAFRTAHYSLGIPRLLEPEDVMLNPPDEQSIMTYVSQFLEHFPGIEEDDTSDILERNKAGTRMNEPPVRNGVQRKRESYTVKRDVVQPPPKIFISSVSEDREQITSPVLPQTPKDKLWTNEASSVGSSPIPANDKPILDLNTDVSTTSSPQPSFSDSAVNSPDSWSEVLSETTNSHRVNEDPISESSTAGAVEVTSDLGSPFSPESTPENHLDRELFIDEGNYSLGSMDSLHAKSTAPSEEDDAYKYILDLKEEQSANHLPSDDMGNKSDACLEQTESNPLENQEPVNPSSADASCLESDSGYFQYNKEEMPAQPEVESLLTSTVDEEVSVRSESEYLQDNFESSNREAMQRDAVELTDGPEEKPFIFEDEPECPVLQYERVSISGSEEDLKQCTDLTEEPTEEPDKNLLNGHSETCENTDLRDGEQEAVFQSEVKDVVFEEELEEPPISDRSQTEVEVPDEDQVCYMCGGPVAKSSSEQGDCLSHSNSTEKDCNSDSRLFSESEGGGNFEDNPTEKNNELNGNVSHLKNEPRESKGIHEDLLIIGEHNLESGSDGMRRTEFSHNTNGESQAQVSNNTEPGGAKDNRPVSVDVLNSVTEEPLSDTNIHDGESDSTPSQSPNRQRLEVSSVEQPTEEEIEDSRFIIGVRGYPERRPAELRLSLSMTPLQPAPPKRSLTESDTDTEDASEDHGKGFKSRKDRSGSAHIQEQSPFDRHPGEWGAVEPDSPAEHCELIKTDDDLTSTGARENTGALSLESKTAASPESTYDTTLSDLVYILLAAWLFVYCLLVLPQIDLRTLPKLLFNTDE</sequence>
<feature type="compositionally biased region" description="Polar residues" evidence="10">
    <location>
        <begin position="383"/>
        <end position="417"/>
    </location>
</feature>
<comment type="subcellular location">
    <subcellularLocation>
        <location evidence="1">Membrane</location>
        <topology evidence="1">Single-pass type IV membrane protein</topology>
    </subcellularLocation>
</comment>
<dbReference type="PROSITE" id="PS50021">
    <property type="entry name" value="CH"/>
    <property type="match status" value="2"/>
</dbReference>
<evidence type="ECO:0000256" key="7">
    <source>
        <dbReference type="ARBA" id="ARBA00023203"/>
    </source>
</evidence>
<dbReference type="GO" id="GO:0051015">
    <property type="term" value="F:actin filament binding"/>
    <property type="evidence" value="ECO:0007669"/>
    <property type="project" value="TreeGrafter"/>
</dbReference>
<evidence type="ECO:0000256" key="2">
    <source>
        <dbReference type="ARBA" id="ARBA00022553"/>
    </source>
</evidence>
<keyword evidence="6 11" id="KW-0472">Membrane</keyword>
<feature type="region of interest" description="Disordered" evidence="10">
    <location>
        <begin position="143"/>
        <end position="176"/>
    </location>
</feature>
<dbReference type="GO" id="GO:0034993">
    <property type="term" value="C:meiotic nuclear membrane microtubule tethering complex"/>
    <property type="evidence" value="ECO:0007669"/>
    <property type="project" value="TreeGrafter"/>
</dbReference>
<dbReference type="GO" id="GO:0005737">
    <property type="term" value="C:cytoplasm"/>
    <property type="evidence" value="ECO:0007669"/>
    <property type="project" value="TreeGrafter"/>
</dbReference>
<feature type="region of interest" description="Disordered" evidence="10">
    <location>
        <begin position="553"/>
        <end position="590"/>
    </location>
</feature>
<dbReference type="EMBL" id="QBIY01013297">
    <property type="protein sequence ID" value="RXN08861.1"/>
    <property type="molecule type" value="Genomic_DNA"/>
</dbReference>
<dbReference type="STRING" id="84645.A0A498LLH3"/>
<keyword evidence="14" id="KW-1185">Reference proteome</keyword>
<dbReference type="InterPro" id="IPR001715">
    <property type="entry name" value="CH_dom"/>
</dbReference>
<gene>
    <name evidence="13" type="ORF">ROHU_011400</name>
</gene>
<dbReference type="PROSITE" id="PS00019">
    <property type="entry name" value="ACTININ_1"/>
    <property type="match status" value="1"/>
</dbReference>
<feature type="region of interest" description="Disordered" evidence="10">
    <location>
        <begin position="626"/>
        <end position="780"/>
    </location>
</feature>
<dbReference type="Gene3D" id="1.10.418.10">
    <property type="entry name" value="Calponin-like domain"/>
    <property type="match status" value="2"/>
</dbReference>
<evidence type="ECO:0000256" key="10">
    <source>
        <dbReference type="SAM" id="MobiDB-lite"/>
    </source>
</evidence>
<dbReference type="FunFam" id="1.10.418.10:FF:000057">
    <property type="entry name" value="Calmin"/>
    <property type="match status" value="1"/>
</dbReference>
<feature type="compositionally biased region" description="Polar residues" evidence="10">
    <location>
        <begin position="804"/>
        <end position="820"/>
    </location>
</feature>
<dbReference type="InterPro" id="IPR036872">
    <property type="entry name" value="CH_dom_sf"/>
</dbReference>
<dbReference type="InterPro" id="IPR052403">
    <property type="entry name" value="LINC-complex_assoc"/>
</dbReference>
<reference evidence="13 14" key="1">
    <citation type="submission" date="2018-03" db="EMBL/GenBank/DDBJ databases">
        <title>Draft genome sequence of Rohu Carp (Labeo rohita).</title>
        <authorList>
            <person name="Das P."/>
            <person name="Kushwaha B."/>
            <person name="Joshi C.G."/>
            <person name="Kumar D."/>
            <person name="Nagpure N.S."/>
            <person name="Sahoo L."/>
            <person name="Das S.P."/>
            <person name="Bit A."/>
            <person name="Patnaik S."/>
            <person name="Meher P.K."/>
            <person name="Jayasankar P."/>
            <person name="Koringa P.G."/>
            <person name="Patel N.V."/>
            <person name="Hinsu A.T."/>
            <person name="Kumar R."/>
            <person name="Pandey M."/>
            <person name="Agarwal S."/>
            <person name="Srivastava S."/>
            <person name="Singh M."/>
            <person name="Iquebal M.A."/>
            <person name="Jaiswal S."/>
            <person name="Angadi U.B."/>
            <person name="Kumar N."/>
            <person name="Raza M."/>
            <person name="Shah T.M."/>
            <person name="Rai A."/>
            <person name="Jena J.K."/>
        </authorList>
    </citation>
    <scope>NUCLEOTIDE SEQUENCE [LARGE SCALE GENOMIC DNA]</scope>
    <source>
        <strain evidence="13">DASCIFA01</strain>
        <tissue evidence="13">Testis</tissue>
    </source>
</reference>
<name>A0A498LLH3_LABRO</name>
<dbReference type="Proteomes" id="UP000290572">
    <property type="component" value="Unassembled WGS sequence"/>
</dbReference>
<feature type="compositionally biased region" description="Polar residues" evidence="10">
    <location>
        <begin position="516"/>
        <end position="534"/>
    </location>
</feature>
<evidence type="ECO:0000256" key="8">
    <source>
        <dbReference type="ARBA" id="ARBA00070333"/>
    </source>
</evidence>
<evidence type="ECO:0000256" key="3">
    <source>
        <dbReference type="ARBA" id="ARBA00022692"/>
    </source>
</evidence>
<protein>
    <recommendedName>
        <fullName evidence="8">Calmin</fullName>
    </recommendedName>
    <alternativeName>
        <fullName evidence="9">Calponin-like transmembrane domain protein</fullName>
    </alternativeName>
</protein>
<keyword evidence="3 11" id="KW-0812">Transmembrane</keyword>
<dbReference type="GO" id="GO:0005640">
    <property type="term" value="C:nuclear outer membrane"/>
    <property type="evidence" value="ECO:0007669"/>
    <property type="project" value="TreeGrafter"/>
</dbReference>
<evidence type="ECO:0000256" key="9">
    <source>
        <dbReference type="ARBA" id="ARBA00082870"/>
    </source>
</evidence>
<feature type="region of interest" description="Disordered" evidence="10">
    <location>
        <begin position="465"/>
        <end position="537"/>
    </location>
</feature>
<feature type="compositionally biased region" description="Basic and acidic residues" evidence="10">
    <location>
        <begin position="769"/>
        <end position="780"/>
    </location>
</feature>
<proteinExistence type="predicted"/>
<organism evidence="13 14">
    <name type="scientific">Labeo rohita</name>
    <name type="common">Indian major carp</name>
    <name type="synonym">Cyprinus rohita</name>
    <dbReference type="NCBI Taxonomy" id="84645"/>
    <lineage>
        <taxon>Eukaryota</taxon>
        <taxon>Metazoa</taxon>
        <taxon>Chordata</taxon>
        <taxon>Craniata</taxon>
        <taxon>Vertebrata</taxon>
        <taxon>Euteleostomi</taxon>
        <taxon>Actinopterygii</taxon>
        <taxon>Neopterygii</taxon>
        <taxon>Teleostei</taxon>
        <taxon>Ostariophysi</taxon>
        <taxon>Cypriniformes</taxon>
        <taxon>Cyprinidae</taxon>
        <taxon>Labeoninae</taxon>
        <taxon>Labeonini</taxon>
        <taxon>Labeo</taxon>
    </lineage>
</organism>
<dbReference type="SUPFAM" id="SSF47576">
    <property type="entry name" value="Calponin-homology domain, CH-domain"/>
    <property type="match status" value="1"/>
</dbReference>
<evidence type="ECO:0000256" key="4">
    <source>
        <dbReference type="ARBA" id="ARBA00022737"/>
    </source>
</evidence>
<feature type="domain" description="Calponin-homology (CH)" evidence="12">
    <location>
        <begin position="33"/>
        <end position="131"/>
    </location>
</feature>
<keyword evidence="5 11" id="KW-1133">Transmembrane helix</keyword>
<feature type="domain" description="Calponin-homology (CH)" evidence="12">
    <location>
        <begin position="180"/>
        <end position="284"/>
    </location>
</feature>
<dbReference type="InterPro" id="IPR047826">
    <property type="entry name" value="CLMN_CH_second"/>
</dbReference>
<feature type="transmembrane region" description="Helical" evidence="11">
    <location>
        <begin position="1014"/>
        <end position="1031"/>
    </location>
</feature>
<keyword evidence="4" id="KW-0677">Repeat</keyword>
<dbReference type="GO" id="GO:0007097">
    <property type="term" value="P:nuclear migration"/>
    <property type="evidence" value="ECO:0007669"/>
    <property type="project" value="TreeGrafter"/>
</dbReference>
<dbReference type="Pfam" id="PF00307">
    <property type="entry name" value="CH"/>
    <property type="match status" value="2"/>
</dbReference>
<feature type="compositionally biased region" description="Basic and acidic residues" evidence="10">
    <location>
        <begin position="730"/>
        <end position="743"/>
    </location>
</feature>
<feature type="compositionally biased region" description="Basic and acidic residues" evidence="10">
    <location>
        <begin position="490"/>
        <end position="508"/>
    </location>
</feature>
<accession>A0A498LLH3</accession>
<evidence type="ECO:0000256" key="1">
    <source>
        <dbReference type="ARBA" id="ARBA00004211"/>
    </source>
</evidence>
<keyword evidence="2" id="KW-0597">Phosphoprotein</keyword>
<dbReference type="InterPro" id="IPR001589">
    <property type="entry name" value="Actinin_actin-bd_CS"/>
</dbReference>
<evidence type="ECO:0000259" key="12">
    <source>
        <dbReference type="PROSITE" id="PS50021"/>
    </source>
</evidence>
<dbReference type="PANTHER" id="PTHR47535:SF9">
    <property type="entry name" value="CALPONIN-HOMOLOGY (CH) DOMAIN-CONTAINING PROTEIN"/>
    <property type="match status" value="1"/>
</dbReference>
<feature type="region of interest" description="Disordered" evidence="10">
    <location>
        <begin position="335"/>
        <end position="453"/>
    </location>
</feature>
<keyword evidence="7" id="KW-0009">Actin-binding</keyword>
<dbReference type="CDD" id="cd21245">
    <property type="entry name" value="CH_CLMN_rpt2"/>
    <property type="match status" value="1"/>
</dbReference>
<dbReference type="PANTHER" id="PTHR47535">
    <property type="entry name" value="MUSCLE-SPECIFIC PROTEIN 300 KDA, ISOFORM G"/>
    <property type="match status" value="1"/>
</dbReference>
<dbReference type="AlphaFoldDB" id="A0A498LLH3"/>
<evidence type="ECO:0000256" key="5">
    <source>
        <dbReference type="ARBA" id="ARBA00022989"/>
    </source>
</evidence>
<feature type="compositionally biased region" description="Low complexity" evidence="10">
    <location>
        <begin position="144"/>
        <end position="166"/>
    </location>
</feature>
<feature type="region of interest" description="Disordered" evidence="10">
    <location>
        <begin position="792"/>
        <end position="879"/>
    </location>
</feature>
<comment type="caution">
    <text evidence="13">The sequence shown here is derived from an EMBL/GenBank/DDBJ whole genome shotgun (WGS) entry which is preliminary data.</text>
</comment>
<evidence type="ECO:0000256" key="6">
    <source>
        <dbReference type="ARBA" id="ARBA00023136"/>
    </source>
</evidence>
<dbReference type="SMART" id="SM00033">
    <property type="entry name" value="CH"/>
    <property type="match status" value="2"/>
</dbReference>
<dbReference type="PROSITE" id="PS00020">
    <property type="entry name" value="ACTININ_2"/>
    <property type="match status" value="1"/>
</dbReference>
<dbReference type="FunFam" id="1.10.418.10:FF:000063">
    <property type="entry name" value="Calmin"/>
    <property type="match status" value="1"/>
</dbReference>
<evidence type="ECO:0000313" key="14">
    <source>
        <dbReference type="Proteomes" id="UP000290572"/>
    </source>
</evidence>
<feature type="region of interest" description="Disordered" evidence="10">
    <location>
        <begin position="902"/>
        <end position="966"/>
    </location>
</feature>
<feature type="compositionally biased region" description="Polar residues" evidence="10">
    <location>
        <begin position="854"/>
        <end position="863"/>
    </location>
</feature>
<feature type="compositionally biased region" description="Polar residues" evidence="10">
    <location>
        <begin position="716"/>
        <end position="729"/>
    </location>
</feature>
<evidence type="ECO:0000256" key="11">
    <source>
        <dbReference type="SAM" id="Phobius"/>
    </source>
</evidence>